<evidence type="ECO:0000256" key="2">
    <source>
        <dbReference type="ARBA" id="ARBA00029447"/>
    </source>
</evidence>
<feature type="domain" description="Methyl-accepting transducer" evidence="5">
    <location>
        <begin position="388"/>
        <end position="617"/>
    </location>
</feature>
<comment type="similarity">
    <text evidence="2">Belongs to the methyl-accepting chemotaxis (MCP) protein family.</text>
</comment>
<dbReference type="PANTHER" id="PTHR43531">
    <property type="entry name" value="PROTEIN ICFG"/>
    <property type="match status" value="1"/>
</dbReference>
<dbReference type="RefSeq" id="WP_179633319.1">
    <property type="nucleotide sequence ID" value="NZ_JACCFH010000001.1"/>
</dbReference>
<dbReference type="PANTHER" id="PTHR43531:SF7">
    <property type="entry name" value="AEROTAXIS RECEPTOR"/>
    <property type="match status" value="1"/>
</dbReference>
<evidence type="ECO:0000256" key="4">
    <source>
        <dbReference type="SAM" id="Phobius"/>
    </source>
</evidence>
<evidence type="ECO:0000256" key="1">
    <source>
        <dbReference type="ARBA" id="ARBA00004370"/>
    </source>
</evidence>
<dbReference type="PROSITE" id="PS50885">
    <property type="entry name" value="HAMP"/>
    <property type="match status" value="1"/>
</dbReference>
<proteinExistence type="inferred from homology"/>
<dbReference type="Gene3D" id="1.10.287.950">
    <property type="entry name" value="Methyl-accepting chemotaxis protein"/>
    <property type="match status" value="1"/>
</dbReference>
<feature type="transmembrane region" description="Helical" evidence="4">
    <location>
        <begin position="312"/>
        <end position="330"/>
    </location>
</feature>
<evidence type="ECO:0000259" key="6">
    <source>
        <dbReference type="PROSITE" id="PS50885"/>
    </source>
</evidence>
<keyword evidence="8" id="KW-1185">Reference proteome</keyword>
<dbReference type="GO" id="GO:0006935">
    <property type="term" value="P:chemotaxis"/>
    <property type="evidence" value="ECO:0007669"/>
    <property type="project" value="TreeGrafter"/>
</dbReference>
<comment type="subcellular location">
    <subcellularLocation>
        <location evidence="1">Membrane</location>
    </subcellularLocation>
</comment>
<keyword evidence="3" id="KW-0807">Transducer</keyword>
<dbReference type="InterPro" id="IPR051310">
    <property type="entry name" value="MCP_chemotaxis"/>
</dbReference>
<dbReference type="InterPro" id="IPR003660">
    <property type="entry name" value="HAMP_dom"/>
</dbReference>
<dbReference type="GO" id="GO:0004888">
    <property type="term" value="F:transmembrane signaling receptor activity"/>
    <property type="evidence" value="ECO:0007669"/>
    <property type="project" value="TreeGrafter"/>
</dbReference>
<dbReference type="Pfam" id="PF00015">
    <property type="entry name" value="MCPsignal"/>
    <property type="match status" value="1"/>
</dbReference>
<dbReference type="SMART" id="SM00283">
    <property type="entry name" value="MA"/>
    <property type="match status" value="1"/>
</dbReference>
<sequence length="635" mass="68112">MSPGVRWFRRSSFKAKAAVIALVFLVPLTFCLALLWKGSGQAIAVAQSERQGLAVLRPLFAFIQDAQLRRHAAILHPADLPALQQRLGAAAEQIERQRRESGTGFNDKEAHEAFRTLQQTVHQTPVAASQDDTFQTHSDLIQAALKLAAVITDGSQLSLDPDLDTFHMMNVAVLRGPRQTENTARINAMGQMMLTSADARAARHEQIAQWTAVQRFLDDDVEASYQAGISIDPQTARLFDMQGTDDAFDAFLAAVGQQIMAGEPKGDVSAYARLGDAIAAKQNTLNGQILEELDRRLQARIDRLVRGRALELGISILFVAIALYLMLAFYRVMTGGLNEVAGHLKEISLGNLTTAPQPWGNDEAAQLMMNLRAMQASLRRTVGVVIDSATQVQASSDNIASAAADLSVRTEQSAVSLQQTATTMGHIASTADQAARTVEAATASVQENARVAERGGQVIAEVIRNMEDIHAASTRISEIIGTIDGIAFQTNILALNAAVEASRAGEHGRGFAVVAAEVRALSGRSASAAKEIKSLVHSSLAQVRSGTAVVTDAGQIMKNIVGNADKVSRLISDIAETARHQRHSLQQISTAVSELDQATQQNATLVEQSSNASGTLADQARQLSSEVSQFRLAAH</sequence>
<dbReference type="InterPro" id="IPR004089">
    <property type="entry name" value="MCPsignal_dom"/>
</dbReference>
<dbReference type="Proteomes" id="UP000518288">
    <property type="component" value="Unassembled WGS sequence"/>
</dbReference>
<evidence type="ECO:0000313" key="8">
    <source>
        <dbReference type="Proteomes" id="UP000518288"/>
    </source>
</evidence>
<keyword evidence="4" id="KW-0812">Transmembrane</keyword>
<dbReference type="SUPFAM" id="SSF58104">
    <property type="entry name" value="Methyl-accepting chemotaxis protein (MCP) signaling domain"/>
    <property type="match status" value="1"/>
</dbReference>
<name>A0A7Y9UBE0_9BURK</name>
<dbReference type="GO" id="GO:0005886">
    <property type="term" value="C:plasma membrane"/>
    <property type="evidence" value="ECO:0007669"/>
    <property type="project" value="TreeGrafter"/>
</dbReference>
<dbReference type="AlphaFoldDB" id="A0A7Y9UBE0"/>
<dbReference type="FunFam" id="1.10.287.950:FF:000001">
    <property type="entry name" value="Methyl-accepting chemotaxis sensory transducer"/>
    <property type="match status" value="1"/>
</dbReference>
<keyword evidence="4" id="KW-0472">Membrane</keyword>
<comment type="caution">
    <text evidence="7">The sequence shown here is derived from an EMBL/GenBank/DDBJ whole genome shotgun (WGS) entry which is preliminary data.</text>
</comment>
<evidence type="ECO:0000259" key="5">
    <source>
        <dbReference type="PROSITE" id="PS50111"/>
    </source>
</evidence>
<dbReference type="GO" id="GO:0007165">
    <property type="term" value="P:signal transduction"/>
    <property type="evidence" value="ECO:0007669"/>
    <property type="project" value="UniProtKB-KW"/>
</dbReference>
<dbReference type="EMBL" id="JACCFH010000001">
    <property type="protein sequence ID" value="NYG32429.1"/>
    <property type="molecule type" value="Genomic_DNA"/>
</dbReference>
<evidence type="ECO:0000313" key="7">
    <source>
        <dbReference type="EMBL" id="NYG32429.1"/>
    </source>
</evidence>
<organism evidence="7 8">
    <name type="scientific">Sphaerotilus montanus</name>
    <dbReference type="NCBI Taxonomy" id="522889"/>
    <lineage>
        <taxon>Bacteria</taxon>
        <taxon>Pseudomonadati</taxon>
        <taxon>Pseudomonadota</taxon>
        <taxon>Betaproteobacteria</taxon>
        <taxon>Burkholderiales</taxon>
        <taxon>Sphaerotilaceae</taxon>
        <taxon>Sphaerotilus</taxon>
    </lineage>
</organism>
<reference evidence="7 8" key="1">
    <citation type="submission" date="2020-07" db="EMBL/GenBank/DDBJ databases">
        <title>Genomic Encyclopedia of Archaeal and Bacterial Type Strains, Phase II (KMG-II): from individual species to whole genera.</title>
        <authorList>
            <person name="Goeker M."/>
        </authorList>
    </citation>
    <scope>NUCLEOTIDE SEQUENCE [LARGE SCALE GENOMIC DNA]</scope>
    <source>
        <strain evidence="7 8">DSM 21226</strain>
    </source>
</reference>
<dbReference type="PROSITE" id="PS50111">
    <property type="entry name" value="CHEMOTAXIS_TRANSDUC_2"/>
    <property type="match status" value="1"/>
</dbReference>
<dbReference type="CDD" id="cd11386">
    <property type="entry name" value="MCP_signal"/>
    <property type="match status" value="1"/>
</dbReference>
<protein>
    <submittedName>
        <fullName evidence="7">Methyl-accepting chemotaxis protein</fullName>
    </submittedName>
</protein>
<evidence type="ECO:0000256" key="3">
    <source>
        <dbReference type="PROSITE-ProRule" id="PRU00284"/>
    </source>
</evidence>
<gene>
    <name evidence="7" type="ORF">BDD16_001415</name>
</gene>
<dbReference type="SMART" id="SM00304">
    <property type="entry name" value="HAMP"/>
    <property type="match status" value="1"/>
</dbReference>
<accession>A0A7Y9UBE0</accession>
<feature type="domain" description="HAMP" evidence="6">
    <location>
        <begin position="331"/>
        <end position="383"/>
    </location>
</feature>
<keyword evidence="4" id="KW-1133">Transmembrane helix</keyword>